<keyword evidence="3" id="KW-1185">Reference proteome</keyword>
<accession>A0A511MNL8</accession>
<organism evidence="2 3">
    <name type="scientific">Nocardia ninae NBRC 108245</name>
    <dbReference type="NCBI Taxonomy" id="1210091"/>
    <lineage>
        <taxon>Bacteria</taxon>
        <taxon>Bacillati</taxon>
        <taxon>Actinomycetota</taxon>
        <taxon>Actinomycetes</taxon>
        <taxon>Mycobacteriales</taxon>
        <taxon>Nocardiaceae</taxon>
        <taxon>Nocardia</taxon>
    </lineage>
</organism>
<dbReference type="PROSITE" id="PS51480">
    <property type="entry name" value="DHAL"/>
    <property type="match status" value="1"/>
</dbReference>
<reference evidence="2 3" key="1">
    <citation type="submission" date="2019-07" db="EMBL/GenBank/DDBJ databases">
        <title>Whole genome shotgun sequence of Nocardia ninae NBRC 108245.</title>
        <authorList>
            <person name="Hosoyama A."/>
            <person name="Uohara A."/>
            <person name="Ohji S."/>
            <person name="Ichikawa N."/>
        </authorList>
    </citation>
    <scope>NUCLEOTIDE SEQUENCE [LARGE SCALE GENOMIC DNA]</scope>
    <source>
        <strain evidence="2 3">NBRC 108245</strain>
    </source>
</reference>
<evidence type="ECO:0000313" key="3">
    <source>
        <dbReference type="Proteomes" id="UP000321424"/>
    </source>
</evidence>
<keyword evidence="2" id="KW-0418">Kinase</keyword>
<dbReference type="PANTHER" id="PTHR33434">
    <property type="entry name" value="DEGV DOMAIN-CONTAINING PROTEIN DR_1986-RELATED"/>
    <property type="match status" value="1"/>
</dbReference>
<dbReference type="Pfam" id="PF21645">
    <property type="entry name" value="FakA-like_M"/>
    <property type="match status" value="1"/>
</dbReference>
<dbReference type="Pfam" id="PF13684">
    <property type="entry name" value="FakA-like_C"/>
    <property type="match status" value="1"/>
</dbReference>
<dbReference type="InterPro" id="IPR048394">
    <property type="entry name" value="FakA-like_M"/>
</dbReference>
<dbReference type="InterPro" id="IPR033470">
    <property type="entry name" value="FakA-like_C"/>
</dbReference>
<dbReference type="SMART" id="SM01121">
    <property type="entry name" value="Dak1_2"/>
    <property type="match status" value="1"/>
</dbReference>
<dbReference type="InterPro" id="IPR004007">
    <property type="entry name" value="DhaL_dom"/>
</dbReference>
<dbReference type="Proteomes" id="UP000321424">
    <property type="component" value="Unassembled WGS sequence"/>
</dbReference>
<gene>
    <name evidence="2" type="ORF">NN4_67310</name>
</gene>
<dbReference type="SMART" id="SM01120">
    <property type="entry name" value="Dak2"/>
    <property type="match status" value="1"/>
</dbReference>
<dbReference type="NCBIfam" id="TIGR03599">
    <property type="entry name" value="YloV"/>
    <property type="match status" value="1"/>
</dbReference>
<dbReference type="Pfam" id="PF02734">
    <property type="entry name" value="Dak2"/>
    <property type="match status" value="1"/>
</dbReference>
<protein>
    <submittedName>
        <fullName evidence="2">Putative phosphatase/kinase</fullName>
    </submittedName>
</protein>
<dbReference type="InterPro" id="IPR019986">
    <property type="entry name" value="YloV-like"/>
</dbReference>
<proteinExistence type="predicted"/>
<dbReference type="InterPro" id="IPR036117">
    <property type="entry name" value="DhaL_dom_sf"/>
</dbReference>
<dbReference type="Gene3D" id="1.25.40.340">
    <property type="match status" value="2"/>
</dbReference>
<dbReference type="AlphaFoldDB" id="A0A511MNL8"/>
<sequence length="615" mass="62266">MPGARDVMDGTALLRWGRACLDGLENRREEINALNVFPIPDADTGTNLLATMRAAMDAAAKASATVAARDAAVANAPAAASSAHDGGTASPARDVDAASPARDVDAAMPAADGFAAMSADDVDAAAQERGMSTHEVAAAMARGATLGARGNSGIILSQVLRGIAEAVRHEPLTAETLRDALRRGSALVREALSEPIEGTILTVLDYAAASAADCPDTSLAEVALAAADGAAKALGDTPSQLGVLREAGVVDAGARGLVVLLDCLVSVTLGEFPTRPEYTPRDPVPAHVAESAEVTGSPAPQYEVMYLLADTDQDQLAELRARLTELGDSVVVVGDGDSSWSAHVHCADAGAAVEAGIAAGKLSGIRIESFAPAKHDMTPGHLVTHTTMDSAKETDGPADRGILAVAAGVGAAELFEDAGAVVLAGDGAVTAAALLDAIRAMPNREVLVLPNGALPAHDLVAVGVAARDVHRDVLLLPSASMVQGLAALAVHDRGRIAVDDAFAMSEAAATTRWGSLRAAQERALTMVGTCEAGDGLGLVGHDVVVIDHDVRAAGLTLLDRMLAFGGELVTLLMGAAAPDGLAGELAAHIGESFPGVEVTVYSGGQHGDLVQIGVE</sequence>
<dbReference type="SUPFAM" id="SSF101473">
    <property type="entry name" value="DhaL-like"/>
    <property type="match status" value="2"/>
</dbReference>
<dbReference type="GO" id="GO:0004371">
    <property type="term" value="F:glycerone kinase activity"/>
    <property type="evidence" value="ECO:0007669"/>
    <property type="project" value="InterPro"/>
</dbReference>
<evidence type="ECO:0000259" key="1">
    <source>
        <dbReference type="PROSITE" id="PS51480"/>
    </source>
</evidence>
<evidence type="ECO:0000313" key="2">
    <source>
        <dbReference type="EMBL" id="GEM42212.1"/>
    </source>
</evidence>
<dbReference type="PANTHER" id="PTHR33434:SF4">
    <property type="entry name" value="PHOSPHATASE PROTEIN"/>
    <property type="match status" value="1"/>
</dbReference>
<keyword evidence="2" id="KW-0808">Transferase</keyword>
<dbReference type="InterPro" id="IPR050270">
    <property type="entry name" value="DegV_domain_contain"/>
</dbReference>
<feature type="domain" description="DhaL" evidence="1">
    <location>
        <begin position="11"/>
        <end position="266"/>
    </location>
</feature>
<comment type="caution">
    <text evidence="2">The sequence shown here is derived from an EMBL/GenBank/DDBJ whole genome shotgun (WGS) entry which is preliminary data.</text>
</comment>
<dbReference type="EMBL" id="BJXA01000065">
    <property type="protein sequence ID" value="GEM42212.1"/>
    <property type="molecule type" value="Genomic_DNA"/>
</dbReference>
<dbReference type="GO" id="GO:0006071">
    <property type="term" value="P:glycerol metabolic process"/>
    <property type="evidence" value="ECO:0007669"/>
    <property type="project" value="InterPro"/>
</dbReference>
<name>A0A511MNL8_9NOCA</name>